<proteinExistence type="predicted"/>
<name>A0A5M6CEG9_9BACT</name>
<keyword evidence="4" id="KW-1185">Reference proteome</keyword>
<dbReference type="Pfam" id="PF13648">
    <property type="entry name" value="Lipocalin_4"/>
    <property type="match status" value="1"/>
</dbReference>
<protein>
    <recommendedName>
        <fullName evidence="2">Lipocalin-like domain-containing protein</fullName>
    </recommendedName>
</protein>
<organism evidence="3 4">
    <name type="scientific">Taibaiella lutea</name>
    <dbReference type="NCBI Taxonomy" id="2608001"/>
    <lineage>
        <taxon>Bacteria</taxon>
        <taxon>Pseudomonadati</taxon>
        <taxon>Bacteroidota</taxon>
        <taxon>Chitinophagia</taxon>
        <taxon>Chitinophagales</taxon>
        <taxon>Chitinophagaceae</taxon>
        <taxon>Taibaiella</taxon>
    </lineage>
</organism>
<feature type="domain" description="Lipocalin-like" evidence="2">
    <location>
        <begin position="37"/>
        <end position="125"/>
    </location>
</feature>
<dbReference type="InterPro" id="IPR024311">
    <property type="entry name" value="Lipocalin-like"/>
</dbReference>
<feature type="signal peptide" evidence="1">
    <location>
        <begin position="1"/>
        <end position="30"/>
    </location>
</feature>
<comment type="caution">
    <text evidence="3">The sequence shown here is derived from an EMBL/GenBank/DDBJ whole genome shotgun (WGS) entry which is preliminary data.</text>
</comment>
<dbReference type="RefSeq" id="WP_150033248.1">
    <property type="nucleotide sequence ID" value="NZ_VWSH01000003.1"/>
</dbReference>
<gene>
    <name evidence="3" type="ORF">F0919_13245</name>
</gene>
<sequence length="151" mass="17570">MQYKTNSRQIHETFLLISIALLFMLSKVNAQNPDAEIIGKWKVVGMKVNSDGLSKTEIQKTEVFKNSFLKSTFVFKSDKNFSFDIDIKDIEVKNGHWKYNSISKSYIIQEWKDKNNDRSVLIEIKVEREAGKIFFLLTETPFILEVQKGIN</sequence>
<evidence type="ECO:0000256" key="1">
    <source>
        <dbReference type="SAM" id="SignalP"/>
    </source>
</evidence>
<accession>A0A5M6CEG9</accession>
<feature type="chain" id="PRO_5024424982" description="Lipocalin-like domain-containing protein" evidence="1">
    <location>
        <begin position="31"/>
        <end position="151"/>
    </location>
</feature>
<evidence type="ECO:0000313" key="4">
    <source>
        <dbReference type="Proteomes" id="UP000323632"/>
    </source>
</evidence>
<evidence type="ECO:0000259" key="2">
    <source>
        <dbReference type="Pfam" id="PF13648"/>
    </source>
</evidence>
<dbReference type="AlphaFoldDB" id="A0A5M6CEG9"/>
<evidence type="ECO:0000313" key="3">
    <source>
        <dbReference type="EMBL" id="KAA5533501.1"/>
    </source>
</evidence>
<reference evidence="3 4" key="1">
    <citation type="submission" date="2019-09" db="EMBL/GenBank/DDBJ databases">
        <title>Genome sequence and assembly of Taibaiella sp.</title>
        <authorList>
            <person name="Chhetri G."/>
        </authorList>
    </citation>
    <scope>NUCLEOTIDE SEQUENCE [LARGE SCALE GENOMIC DNA]</scope>
    <source>
        <strain evidence="3 4">KVB11</strain>
    </source>
</reference>
<dbReference type="Proteomes" id="UP000323632">
    <property type="component" value="Unassembled WGS sequence"/>
</dbReference>
<dbReference type="EMBL" id="VWSH01000003">
    <property type="protein sequence ID" value="KAA5533501.1"/>
    <property type="molecule type" value="Genomic_DNA"/>
</dbReference>
<keyword evidence="1" id="KW-0732">Signal</keyword>